<proteinExistence type="predicted"/>
<comment type="caution">
    <text evidence="1">The sequence shown here is derived from an EMBL/GenBank/DDBJ whole genome shotgun (WGS) entry which is preliminary data.</text>
</comment>
<dbReference type="Proteomes" id="UP000249555">
    <property type="component" value="Unassembled WGS sequence"/>
</dbReference>
<protein>
    <submittedName>
        <fullName evidence="1">Uncharacterized protein</fullName>
    </submittedName>
</protein>
<reference evidence="1 2" key="1">
    <citation type="submission" date="2017-08" db="EMBL/GenBank/DDBJ databases">
        <title>Infants hospitalized years apart are colonized by the same room-sourced microbial strains.</title>
        <authorList>
            <person name="Brooks B."/>
            <person name="Olm M.R."/>
            <person name="Firek B.A."/>
            <person name="Baker R."/>
            <person name="Thomas B.C."/>
            <person name="Morowitz M.J."/>
            <person name="Banfield J.F."/>
        </authorList>
    </citation>
    <scope>NUCLEOTIDE SEQUENCE [LARGE SCALE GENOMIC DNA]</scope>
    <source>
        <strain evidence="1">S2_018_000_R3_119</strain>
    </source>
</reference>
<organism evidence="1 2">
    <name type="scientific">Sphingomonas taxi</name>
    <dbReference type="NCBI Taxonomy" id="1549858"/>
    <lineage>
        <taxon>Bacteria</taxon>
        <taxon>Pseudomonadati</taxon>
        <taxon>Pseudomonadota</taxon>
        <taxon>Alphaproteobacteria</taxon>
        <taxon>Sphingomonadales</taxon>
        <taxon>Sphingomonadaceae</taxon>
        <taxon>Sphingomonas</taxon>
    </lineage>
</organism>
<sequence>MDARASSIYERGQLSRQELWEMYQLDSDDYDRDALPRMPGLRSAEVDRMEQALGWMGWVDARDRKLVGIILGQLERGASRPAWASAAKVIGWAGHTDTLAKRYSRAITRIATKLDKVGIGCFARLEHVKP</sequence>
<evidence type="ECO:0000313" key="1">
    <source>
        <dbReference type="EMBL" id="PZO77067.1"/>
    </source>
</evidence>
<dbReference type="AlphaFoldDB" id="A0A2W4Z6E9"/>
<name>A0A2W4Z6E9_9SPHN</name>
<accession>A0A2W4Z6E9</accession>
<gene>
    <name evidence="1" type="ORF">DI640_01405</name>
</gene>
<evidence type="ECO:0000313" key="2">
    <source>
        <dbReference type="Proteomes" id="UP000249555"/>
    </source>
</evidence>
<dbReference type="EMBL" id="QFMX01000001">
    <property type="protein sequence ID" value="PZO77067.1"/>
    <property type="molecule type" value="Genomic_DNA"/>
</dbReference>